<dbReference type="Proteomes" id="UP001458880">
    <property type="component" value="Unassembled WGS sequence"/>
</dbReference>
<evidence type="ECO:0000259" key="3">
    <source>
        <dbReference type="Pfam" id="PF13843"/>
    </source>
</evidence>
<organism evidence="4 5">
    <name type="scientific">Popillia japonica</name>
    <name type="common">Japanese beetle</name>
    <dbReference type="NCBI Taxonomy" id="7064"/>
    <lineage>
        <taxon>Eukaryota</taxon>
        <taxon>Metazoa</taxon>
        <taxon>Ecdysozoa</taxon>
        <taxon>Arthropoda</taxon>
        <taxon>Hexapoda</taxon>
        <taxon>Insecta</taxon>
        <taxon>Pterygota</taxon>
        <taxon>Neoptera</taxon>
        <taxon>Endopterygota</taxon>
        <taxon>Coleoptera</taxon>
        <taxon>Polyphaga</taxon>
        <taxon>Scarabaeiformia</taxon>
        <taxon>Scarabaeidae</taxon>
        <taxon>Rutelinae</taxon>
        <taxon>Popillia</taxon>
    </lineage>
</organism>
<dbReference type="SUPFAM" id="SSF46689">
    <property type="entry name" value="Homeodomain-like"/>
    <property type="match status" value="1"/>
</dbReference>
<gene>
    <name evidence="4" type="ORF">QE152_g15255</name>
</gene>
<dbReference type="InterPro" id="IPR029526">
    <property type="entry name" value="PGBD"/>
</dbReference>
<feature type="compositionally biased region" description="Acidic residues" evidence="2">
    <location>
        <begin position="1"/>
        <end position="16"/>
    </location>
</feature>
<evidence type="ECO:0000313" key="4">
    <source>
        <dbReference type="EMBL" id="KAK9730373.1"/>
    </source>
</evidence>
<name>A0AAW1L8B9_POPJA</name>
<dbReference type="PANTHER" id="PTHR46599">
    <property type="entry name" value="PIGGYBAC TRANSPOSABLE ELEMENT-DERIVED PROTEIN 4"/>
    <property type="match status" value="1"/>
</dbReference>
<dbReference type="EMBL" id="JASPKY010000148">
    <property type="protein sequence ID" value="KAK9730373.1"/>
    <property type="molecule type" value="Genomic_DNA"/>
</dbReference>
<sequence length="423" mass="48938">METDSDYEPSEEDELEQSGSSCSEDESSDVKSDGEEYEDLIFQATQWCEIDATLPISPAPPPFPFEELYSVDEGTSELYSVDEGNTSLGDEIDSVYFIPTIDHGIRSCKRIAKIIMGRFYKRKHNRVPISEEIIKSAIREVIRDKKSIRVTAAKYAINKSTLFKRIKFKRIKFVKHQKNNVLIDESANSSDDDFRNKQILSTFSTFSPTPGISSNINFEEDINNYTLQFFNLFFDDELVNEIALQTNIYAGQVRTEGNAKSQWRDVTSNEIRLFLAINIMQSVVKKPLFLAINIMQSVVKKPDLQDYWSRNPIIETPFVRKMMPYKRFVTIKQYLHFSDNAKYDPKNHPSPKLYKIWPIVSDLSQKFSKFYTPERDITIDESLLLYKGRLGWVQYIPLKGARFGIKSSMLCESKSGYLWGYII</sequence>
<protein>
    <submittedName>
        <fullName evidence="4">Transposase IS4</fullName>
    </submittedName>
</protein>
<feature type="domain" description="PiggyBac transposable element-derived protein" evidence="3">
    <location>
        <begin position="289"/>
        <end position="421"/>
    </location>
</feature>
<comment type="subcellular location">
    <subcellularLocation>
        <location evidence="1">Nucleus</location>
    </subcellularLocation>
</comment>
<dbReference type="InterPro" id="IPR009057">
    <property type="entry name" value="Homeodomain-like_sf"/>
</dbReference>
<evidence type="ECO:0000256" key="1">
    <source>
        <dbReference type="ARBA" id="ARBA00004123"/>
    </source>
</evidence>
<reference evidence="4 5" key="1">
    <citation type="journal article" date="2024" name="BMC Genomics">
        <title>De novo assembly and annotation of Popillia japonica's genome with initial clues to its potential as an invasive pest.</title>
        <authorList>
            <person name="Cucini C."/>
            <person name="Boschi S."/>
            <person name="Funari R."/>
            <person name="Cardaioli E."/>
            <person name="Iannotti N."/>
            <person name="Marturano G."/>
            <person name="Paoli F."/>
            <person name="Bruttini M."/>
            <person name="Carapelli A."/>
            <person name="Frati F."/>
            <person name="Nardi F."/>
        </authorList>
    </citation>
    <scope>NUCLEOTIDE SEQUENCE [LARGE SCALE GENOMIC DNA]</scope>
    <source>
        <strain evidence="4">DMR45628</strain>
    </source>
</reference>
<proteinExistence type="predicted"/>
<dbReference type="PANTHER" id="PTHR46599:SF3">
    <property type="entry name" value="PIGGYBAC TRANSPOSABLE ELEMENT-DERIVED PROTEIN 4"/>
    <property type="match status" value="1"/>
</dbReference>
<dbReference type="Pfam" id="PF13843">
    <property type="entry name" value="DDE_Tnp_1_7"/>
    <property type="match status" value="2"/>
</dbReference>
<dbReference type="GO" id="GO:0005634">
    <property type="term" value="C:nucleus"/>
    <property type="evidence" value="ECO:0007669"/>
    <property type="project" value="UniProtKB-SubCell"/>
</dbReference>
<feature type="domain" description="PiggyBac transposable element-derived protein" evidence="3">
    <location>
        <begin position="228"/>
        <end position="287"/>
    </location>
</feature>
<evidence type="ECO:0000313" key="5">
    <source>
        <dbReference type="Proteomes" id="UP001458880"/>
    </source>
</evidence>
<dbReference type="AlphaFoldDB" id="A0AAW1L8B9"/>
<accession>A0AAW1L8B9</accession>
<feature type="region of interest" description="Disordered" evidence="2">
    <location>
        <begin position="1"/>
        <end position="35"/>
    </location>
</feature>
<keyword evidence="5" id="KW-1185">Reference proteome</keyword>
<evidence type="ECO:0000256" key="2">
    <source>
        <dbReference type="SAM" id="MobiDB-lite"/>
    </source>
</evidence>
<comment type="caution">
    <text evidence="4">The sequence shown here is derived from an EMBL/GenBank/DDBJ whole genome shotgun (WGS) entry which is preliminary data.</text>
</comment>